<comment type="caution">
    <text evidence="14">The sequence shown here is derived from an EMBL/GenBank/DDBJ whole genome shotgun (WGS) entry which is preliminary data.</text>
</comment>
<evidence type="ECO:0000256" key="6">
    <source>
        <dbReference type="ARBA" id="ARBA00022989"/>
    </source>
</evidence>
<evidence type="ECO:0000313" key="14">
    <source>
        <dbReference type="EMBL" id="KAH0817047.1"/>
    </source>
</evidence>
<protein>
    <submittedName>
        <fullName evidence="14">Uncharacterized protein</fullName>
    </submittedName>
</protein>
<dbReference type="InterPro" id="IPR052126">
    <property type="entry name" value="Spindle_Org/Thrombomodulin"/>
</dbReference>
<comment type="similarity">
    <text evidence="2">Belongs to the G-protein coupled receptor 2 family. Mth subfamily.</text>
</comment>
<evidence type="ECO:0000256" key="4">
    <source>
        <dbReference type="ARBA" id="ARBA00022729"/>
    </source>
</evidence>
<evidence type="ECO:0000256" key="11">
    <source>
        <dbReference type="SAM" id="Phobius"/>
    </source>
</evidence>
<dbReference type="AlphaFoldDB" id="A0A8J6HMK8"/>
<evidence type="ECO:0000259" key="12">
    <source>
        <dbReference type="PROSITE" id="PS50261"/>
    </source>
</evidence>
<keyword evidence="6 11" id="KW-1133">Transmembrane helix</keyword>
<dbReference type="SMART" id="SM00686">
    <property type="entry name" value="DM13"/>
    <property type="match status" value="2"/>
</dbReference>
<keyword evidence="8 11" id="KW-0472">Membrane</keyword>
<dbReference type="GO" id="GO:0007166">
    <property type="term" value="P:cell surface receptor signaling pathway"/>
    <property type="evidence" value="ECO:0007669"/>
    <property type="project" value="InterPro"/>
</dbReference>
<dbReference type="GO" id="GO:0003676">
    <property type="term" value="F:nucleic acid binding"/>
    <property type="evidence" value="ECO:0007669"/>
    <property type="project" value="InterPro"/>
</dbReference>
<evidence type="ECO:0000256" key="3">
    <source>
        <dbReference type="ARBA" id="ARBA00022692"/>
    </source>
</evidence>
<feature type="transmembrane region" description="Helical" evidence="11">
    <location>
        <begin position="756"/>
        <end position="779"/>
    </location>
</feature>
<dbReference type="GO" id="GO:0012505">
    <property type="term" value="C:endomembrane system"/>
    <property type="evidence" value="ECO:0007669"/>
    <property type="project" value="UniProtKB-SubCell"/>
</dbReference>
<dbReference type="Gene3D" id="3.30.420.10">
    <property type="entry name" value="Ribonuclease H-like superfamily/Ribonuclease H"/>
    <property type="match status" value="1"/>
</dbReference>
<dbReference type="PROSITE" id="PS51549">
    <property type="entry name" value="DM13"/>
    <property type="match status" value="2"/>
</dbReference>
<keyword evidence="15" id="KW-1185">Reference proteome</keyword>
<sequence length="1088" mass="123296">MSGLSDITNTVQSKAKRSYIIVAGNVTAQKMIVNAYTYFKERNLCLGSAVEVTALCLCISKNSVLQYKDAVQEEPQKIKRRRSKNSTTDLGPNIKQEIRFVLYDMVHQKKHVTLDTLGQELTSKFIYHYKRSSLAILLNFIEGAGLIFKCKKNSLDYHSEMNAETFEEWLQDNLLPALTEPSIIVLDNASYHSRLEEKKPTCAWRKAHLQTWLQNYKSPVYVVDRVIHEAGHKPLRLPPYLCIFNPIEMVWSQTKRTYDSEVLKNKNPILAWTALEGVSAEQWTHYIGHTNKIIRQYFEKEIYTSVEELVINVDIESDDSDSDLSFHLDEMGETFNPWVLTCVSFLYQEGTQSTTPVAVVTTTVKPARSEDPPVQVLDELTGLAHNVSSGKIMVIGNNTFHISNFYFDGQAPNVHFLVGRGDKVSQNGTFVPLDSSDTPLKAYSGEDVTVVLPGGLTVSDIDWLAVWCITHHQNLGYVRTVSQLDLGHPVVKQPLQKTDLYPPQTFGLNNEVTSGPVVLVDKKTLFVPNFRYSGDRGEVHFWVGNGSDPTPEGVAIPDETGSLQSLHAYQGESIYLELPNDVSTDSIDYFGVWSADEQVSMGSVPIKGIKGVPEHAKFKAKTLLSGVNDTLRLPKCCPIDSILKGDGCTKTSSPYFRPNIKVFEHNETHFNNESLDLALIKFQPYVSSPVCQSGKYPLNESNEEFAILANGSLLVKGSGIAALLSQDQYCLEYIDAEESTSILICAPEYQIQTAMFVTYVIFTIISTLCFAATFFVYFFWLKIEDVHRKCFTGYVLAMFMTFLSLTIVQTANVEDKGCEVLGFLFQISMIASFTLLGILCFDILIIITYIDENTQSRRRKYWYLGVAIAVPVLSLIISLARNLTPDVPNSFFKPQYGRNTCYFDAEEQRTVLFNVPIGIPMVVSAVCLILTKLRIVKNDRECENNYYWLEKGQLFKFMFRQCFLTGVIMTICWISNVLMSFLDETSGFLNAAIILEALQGVFIVAVFTVNHYGTNYVERRRNREQTALPTSLELEIQPLNQNKHERVNKQTRKRIVKRMKMLRRAREKKNQNIFFREDELMMTPVDSP</sequence>
<keyword evidence="3 11" id="KW-0812">Transmembrane</keyword>
<dbReference type="InterPro" id="IPR038717">
    <property type="entry name" value="Tc1-like_DDE_dom"/>
</dbReference>
<feature type="domain" description="DM13" evidence="13">
    <location>
        <begin position="504"/>
        <end position="607"/>
    </location>
</feature>
<name>A0A8J6HMK8_TENMO</name>
<feature type="transmembrane region" description="Helical" evidence="11">
    <location>
        <begin position="791"/>
        <end position="811"/>
    </location>
</feature>
<keyword evidence="7" id="KW-0297">G-protein coupled receptor</keyword>
<dbReference type="Gene3D" id="2.170.180.11">
    <property type="entry name" value="Methuselah ectodomain, domain 2"/>
    <property type="match status" value="1"/>
</dbReference>
<dbReference type="InterPro" id="IPR023311">
    <property type="entry name" value="Methusela_ecto_dom_2"/>
</dbReference>
<proteinExistence type="inferred from homology"/>
<evidence type="ECO:0000256" key="8">
    <source>
        <dbReference type="ARBA" id="ARBA00023136"/>
    </source>
</evidence>
<dbReference type="Gene3D" id="1.20.1070.10">
    <property type="entry name" value="Rhodopsin 7-helix transmembrane proteins"/>
    <property type="match status" value="1"/>
</dbReference>
<dbReference type="GO" id="GO:0004930">
    <property type="term" value="F:G protein-coupled receptor activity"/>
    <property type="evidence" value="ECO:0007669"/>
    <property type="project" value="UniProtKB-KW"/>
</dbReference>
<keyword evidence="9" id="KW-0675">Receptor</keyword>
<dbReference type="PANTHER" id="PTHR24036">
    <property type="entry name" value="SKELETOR-RELATED"/>
    <property type="match status" value="1"/>
</dbReference>
<dbReference type="InterPro" id="IPR017981">
    <property type="entry name" value="GPCR_2-like_7TM"/>
</dbReference>
<feature type="transmembrane region" description="Helical" evidence="11">
    <location>
        <begin position="962"/>
        <end position="982"/>
    </location>
</feature>
<evidence type="ECO:0000313" key="15">
    <source>
        <dbReference type="Proteomes" id="UP000719412"/>
    </source>
</evidence>
<feature type="transmembrane region" description="Helical" evidence="11">
    <location>
        <begin position="823"/>
        <end position="849"/>
    </location>
</feature>
<dbReference type="Proteomes" id="UP000719412">
    <property type="component" value="Unassembled WGS sequence"/>
</dbReference>
<dbReference type="GO" id="GO:0016020">
    <property type="term" value="C:membrane"/>
    <property type="evidence" value="ECO:0007669"/>
    <property type="project" value="InterPro"/>
</dbReference>
<gene>
    <name evidence="14" type="ORF">GEV33_005747</name>
</gene>
<keyword evidence="4" id="KW-0732">Signal</keyword>
<evidence type="ECO:0000256" key="2">
    <source>
        <dbReference type="ARBA" id="ARBA00008979"/>
    </source>
</evidence>
<dbReference type="PROSITE" id="PS50261">
    <property type="entry name" value="G_PROTEIN_RECEP_F2_4"/>
    <property type="match status" value="1"/>
</dbReference>
<dbReference type="InterPro" id="IPR036272">
    <property type="entry name" value="Methuselah_N_sf"/>
</dbReference>
<feature type="transmembrane region" description="Helical" evidence="11">
    <location>
        <begin position="911"/>
        <end position="930"/>
    </location>
</feature>
<comment type="subcellular location">
    <subcellularLocation>
        <location evidence="1">Endomembrane system</location>
        <topology evidence="1">Multi-pass membrane protein</topology>
    </subcellularLocation>
</comment>
<dbReference type="PANTHER" id="PTHR24036:SF16">
    <property type="entry name" value="KNICKKOPF"/>
    <property type="match status" value="1"/>
</dbReference>
<keyword evidence="5" id="KW-0677">Repeat</keyword>
<evidence type="ECO:0000256" key="1">
    <source>
        <dbReference type="ARBA" id="ARBA00004127"/>
    </source>
</evidence>
<feature type="domain" description="DM13" evidence="13">
    <location>
        <begin position="375"/>
        <end position="481"/>
    </location>
</feature>
<dbReference type="EMBL" id="JABDTM020020416">
    <property type="protein sequence ID" value="KAH0817047.1"/>
    <property type="molecule type" value="Genomic_DNA"/>
</dbReference>
<feature type="domain" description="G-protein coupled receptors family 2 profile 2" evidence="12">
    <location>
        <begin position="755"/>
        <end position="1011"/>
    </location>
</feature>
<evidence type="ECO:0000259" key="13">
    <source>
        <dbReference type="PROSITE" id="PS51549"/>
    </source>
</evidence>
<dbReference type="InterPro" id="IPR019545">
    <property type="entry name" value="DM13_domain"/>
</dbReference>
<reference evidence="14" key="2">
    <citation type="submission" date="2021-08" db="EMBL/GenBank/DDBJ databases">
        <authorList>
            <person name="Eriksson T."/>
        </authorList>
    </citation>
    <scope>NUCLEOTIDE SEQUENCE</scope>
    <source>
        <strain evidence="14">Stoneville</strain>
        <tissue evidence="14">Whole head</tissue>
    </source>
</reference>
<keyword evidence="10" id="KW-0807">Transducer</keyword>
<feature type="transmembrane region" description="Helical" evidence="11">
    <location>
        <begin position="988"/>
        <end position="1013"/>
    </location>
</feature>
<dbReference type="Pfam" id="PF13358">
    <property type="entry name" value="DDE_3"/>
    <property type="match status" value="1"/>
</dbReference>
<evidence type="ECO:0000256" key="5">
    <source>
        <dbReference type="ARBA" id="ARBA00022737"/>
    </source>
</evidence>
<evidence type="ECO:0000256" key="9">
    <source>
        <dbReference type="ARBA" id="ARBA00023170"/>
    </source>
</evidence>
<evidence type="ECO:0000256" key="10">
    <source>
        <dbReference type="ARBA" id="ARBA00023224"/>
    </source>
</evidence>
<evidence type="ECO:0000256" key="7">
    <source>
        <dbReference type="ARBA" id="ARBA00023040"/>
    </source>
</evidence>
<dbReference type="InterPro" id="IPR036397">
    <property type="entry name" value="RNaseH_sf"/>
</dbReference>
<reference evidence="14" key="1">
    <citation type="journal article" date="2020" name="J Insects Food Feed">
        <title>The yellow mealworm (Tenebrio molitor) genome: a resource for the emerging insects as food and feed industry.</title>
        <authorList>
            <person name="Eriksson T."/>
            <person name="Andere A."/>
            <person name="Kelstrup H."/>
            <person name="Emery V."/>
            <person name="Picard C."/>
        </authorList>
    </citation>
    <scope>NUCLEOTIDE SEQUENCE</scope>
    <source>
        <strain evidence="14">Stoneville</strain>
        <tissue evidence="14">Whole head</tissue>
    </source>
</reference>
<dbReference type="Pfam" id="PF10517">
    <property type="entry name" value="DM13"/>
    <property type="match status" value="2"/>
</dbReference>
<accession>A0A8J6HMK8</accession>
<organism evidence="14 15">
    <name type="scientific">Tenebrio molitor</name>
    <name type="common">Yellow mealworm beetle</name>
    <dbReference type="NCBI Taxonomy" id="7067"/>
    <lineage>
        <taxon>Eukaryota</taxon>
        <taxon>Metazoa</taxon>
        <taxon>Ecdysozoa</taxon>
        <taxon>Arthropoda</taxon>
        <taxon>Hexapoda</taxon>
        <taxon>Insecta</taxon>
        <taxon>Pterygota</taxon>
        <taxon>Neoptera</taxon>
        <taxon>Endopterygota</taxon>
        <taxon>Coleoptera</taxon>
        <taxon>Polyphaga</taxon>
        <taxon>Cucujiformia</taxon>
        <taxon>Tenebrionidae</taxon>
        <taxon>Tenebrio</taxon>
    </lineage>
</organism>
<dbReference type="SUPFAM" id="SSF63877">
    <property type="entry name" value="Methuselah ectodomain"/>
    <property type="match status" value="1"/>
</dbReference>
<feature type="transmembrane region" description="Helical" evidence="11">
    <location>
        <begin position="861"/>
        <end position="880"/>
    </location>
</feature>